<dbReference type="EMBL" id="JBEWTB010000002">
    <property type="protein sequence ID" value="MET4758454.1"/>
    <property type="molecule type" value="Genomic_DNA"/>
</dbReference>
<dbReference type="InterPro" id="IPR003439">
    <property type="entry name" value="ABC_transporter-like_ATP-bd"/>
</dbReference>
<comment type="similarity">
    <text evidence="1">Belongs to the ABC transporter superfamily.</text>
</comment>
<dbReference type="Pfam" id="PF00005">
    <property type="entry name" value="ABC_tran"/>
    <property type="match status" value="2"/>
</dbReference>
<dbReference type="NCBIfam" id="NF007739">
    <property type="entry name" value="PRK10419.1"/>
    <property type="match status" value="2"/>
</dbReference>
<evidence type="ECO:0000256" key="2">
    <source>
        <dbReference type="ARBA" id="ARBA00022448"/>
    </source>
</evidence>
<dbReference type="PROSITE" id="PS00211">
    <property type="entry name" value="ABC_TRANSPORTER_1"/>
    <property type="match status" value="2"/>
</dbReference>
<dbReference type="Gene3D" id="3.40.50.300">
    <property type="entry name" value="P-loop containing nucleotide triphosphate hydrolases"/>
    <property type="match status" value="2"/>
</dbReference>
<dbReference type="InterPro" id="IPR003593">
    <property type="entry name" value="AAA+_ATPase"/>
</dbReference>
<sequence>MSLLEVNDLRIEFPSRHGVAVAVNDVSFTVSRGEILGLVGESGAGKSTIGNGIIDLLSPPGRVASGQVTLAGETISGYSGEAIRQVRGNRIGFIFQDPMTSLNPLLTIETQLVETIRTNLQLDKQAAAKKALAMLQAVGIPEPELRIKQYPHQFSGGMRQRVVIAIALSCDPELIIADEPTTALDVSVQDQILQLIRKLCKERDVGCILVTHDMGVIANTTDRVAVMYRGEMVEIGTTGQILHDPVHDYTKSLISAVPRADIKLHRFPRVEYIEKVQTKAIDVKNHWLGQKETFGELHEGHLLEVQNVHLKFETQSAFLQKNRKYVQASDNVSFCVQEGETFGLVGESGSGKSTIARVIAGLYTPDSGEIVYAGKGVSKLDDRSRRPIRRQIQMVFQNPYSSLNGRMKVNDIIAEPIRFHRLADSESQIRQIIADLLDHVGLGSQAGVKYPHEFSGGQRQRISIARALATRPRLLICDEPTSALDVSVQAQILNLLKDLQDELGLTMLFISHDLPVIRQMCDRVAVMKQGGIVEIADTEQLFTQPAHPYSQSLIELMPQMHQLSREGLEIEGQSQLQQQNSGFALVMERV</sequence>
<proteinExistence type="inferred from homology"/>
<organism evidence="6 7">
    <name type="scientific">Endozoicomonas lisbonensis</name>
    <dbReference type="NCBI Taxonomy" id="3120522"/>
    <lineage>
        <taxon>Bacteria</taxon>
        <taxon>Pseudomonadati</taxon>
        <taxon>Pseudomonadota</taxon>
        <taxon>Gammaproteobacteria</taxon>
        <taxon>Oceanospirillales</taxon>
        <taxon>Endozoicomonadaceae</taxon>
        <taxon>Endozoicomonas</taxon>
    </lineage>
</organism>
<evidence type="ECO:0000256" key="1">
    <source>
        <dbReference type="ARBA" id="ARBA00005417"/>
    </source>
</evidence>
<evidence type="ECO:0000259" key="5">
    <source>
        <dbReference type="PROSITE" id="PS50893"/>
    </source>
</evidence>
<name>A0ABV2SL10_9GAMM</name>
<reference evidence="6 7" key="1">
    <citation type="submission" date="2024-06" db="EMBL/GenBank/DDBJ databases">
        <title>Genomic Encyclopedia of Type Strains, Phase V (KMG-V): Genome sequencing to study the core and pangenomes of soil and plant-associated prokaryotes.</title>
        <authorList>
            <person name="Whitman W."/>
        </authorList>
    </citation>
    <scope>NUCLEOTIDE SEQUENCE [LARGE SCALE GENOMIC DNA]</scope>
    <source>
        <strain evidence="6 7">NE40</strain>
    </source>
</reference>
<evidence type="ECO:0000256" key="3">
    <source>
        <dbReference type="ARBA" id="ARBA00022741"/>
    </source>
</evidence>
<dbReference type="PANTHER" id="PTHR43776">
    <property type="entry name" value="TRANSPORT ATP-BINDING PROTEIN"/>
    <property type="match status" value="1"/>
</dbReference>
<keyword evidence="3" id="KW-0547">Nucleotide-binding</keyword>
<feature type="domain" description="ABC transporter" evidence="5">
    <location>
        <begin position="303"/>
        <end position="554"/>
    </location>
</feature>
<protein>
    <submittedName>
        <fullName evidence="6">Peptide/nickel transport system ATP-binding protein</fullName>
    </submittedName>
</protein>
<keyword evidence="4 6" id="KW-0067">ATP-binding</keyword>
<gene>
    <name evidence="6" type="ORF">V5J35_003646</name>
</gene>
<dbReference type="Pfam" id="PF08352">
    <property type="entry name" value="oligo_HPY"/>
    <property type="match status" value="2"/>
</dbReference>
<dbReference type="SUPFAM" id="SSF52540">
    <property type="entry name" value="P-loop containing nucleoside triphosphate hydrolases"/>
    <property type="match status" value="2"/>
</dbReference>
<dbReference type="GO" id="GO:0005524">
    <property type="term" value="F:ATP binding"/>
    <property type="evidence" value="ECO:0007669"/>
    <property type="project" value="UniProtKB-KW"/>
</dbReference>
<keyword evidence="2" id="KW-0813">Transport</keyword>
<dbReference type="PROSITE" id="PS50893">
    <property type="entry name" value="ABC_TRANSPORTER_2"/>
    <property type="match status" value="2"/>
</dbReference>
<evidence type="ECO:0000256" key="4">
    <source>
        <dbReference type="ARBA" id="ARBA00022840"/>
    </source>
</evidence>
<accession>A0ABV2SL10</accession>
<dbReference type="CDD" id="cd03257">
    <property type="entry name" value="ABC_NikE_OppD_transporters"/>
    <property type="match status" value="2"/>
</dbReference>
<dbReference type="NCBIfam" id="NF008453">
    <property type="entry name" value="PRK11308.1"/>
    <property type="match status" value="2"/>
</dbReference>
<dbReference type="RefSeq" id="WP_354008537.1">
    <property type="nucleotide sequence ID" value="NZ_JBEWTA010000001.1"/>
</dbReference>
<dbReference type="InterPro" id="IPR013563">
    <property type="entry name" value="Oligopep_ABC_C"/>
</dbReference>
<evidence type="ECO:0000313" key="7">
    <source>
        <dbReference type="Proteomes" id="UP001549366"/>
    </source>
</evidence>
<feature type="domain" description="ABC transporter" evidence="5">
    <location>
        <begin position="4"/>
        <end position="254"/>
    </location>
</feature>
<dbReference type="SMART" id="SM00382">
    <property type="entry name" value="AAA"/>
    <property type="match status" value="2"/>
</dbReference>
<dbReference type="Proteomes" id="UP001549366">
    <property type="component" value="Unassembled WGS sequence"/>
</dbReference>
<evidence type="ECO:0000313" key="6">
    <source>
        <dbReference type="EMBL" id="MET4758454.1"/>
    </source>
</evidence>
<comment type="caution">
    <text evidence="6">The sequence shown here is derived from an EMBL/GenBank/DDBJ whole genome shotgun (WGS) entry which is preliminary data.</text>
</comment>
<dbReference type="InterPro" id="IPR027417">
    <property type="entry name" value="P-loop_NTPase"/>
</dbReference>
<keyword evidence="7" id="KW-1185">Reference proteome</keyword>
<dbReference type="PANTHER" id="PTHR43776:SF7">
    <property type="entry name" value="D,D-DIPEPTIDE TRANSPORT ATP-BINDING PROTEIN DDPF-RELATED"/>
    <property type="match status" value="1"/>
</dbReference>
<dbReference type="InterPro" id="IPR017871">
    <property type="entry name" value="ABC_transporter-like_CS"/>
</dbReference>
<dbReference type="InterPro" id="IPR050319">
    <property type="entry name" value="ABC_transp_ATP-bind"/>
</dbReference>